<dbReference type="PANTHER" id="PTHR35567:SF1">
    <property type="entry name" value="CONSERVED FUNGAL PROTEIN (AFU_ORTHOLOGUE AFUA_1G14230)"/>
    <property type="match status" value="1"/>
</dbReference>
<protein>
    <recommendedName>
        <fullName evidence="4">Malate dehydrogenase</fullName>
    </recommendedName>
</protein>
<keyword evidence="1" id="KW-0732">Signal</keyword>
<reference evidence="2" key="1">
    <citation type="submission" date="2022-11" db="EMBL/GenBank/DDBJ databases">
        <authorList>
            <person name="Petersen C."/>
        </authorList>
    </citation>
    <scope>NUCLEOTIDE SEQUENCE</scope>
    <source>
        <strain evidence="2">IBT 26290</strain>
    </source>
</reference>
<dbReference type="InterPro" id="IPR021851">
    <property type="entry name" value="DUF3455"/>
</dbReference>
<gene>
    <name evidence="2" type="ORF">N7482_004019</name>
</gene>
<sequence>MQVISALVLLLAMELVGAAPVLPGLLRFAATFSRISNELDHISLGNCSLSNAALPLNDTKIELPNPSSHLSLKYIALGRGTQNYSCPTSAHSNHSREASTPFATGAVATLFDASCIASTSISLLHEMPAVIGGAPLGSLTLLAELLSQTTNSSDLIIGEHYFDAAGDPFFNLGLSGSNDWMIAKKDASTTAPRRVHHVAGDDGSKDVAWLKLGLKDGHGLKEVYRVMTFEGSAPSTCVGQSDTILVEYAAEYWFYG</sequence>
<dbReference type="AlphaFoldDB" id="A0A9W9I8C0"/>
<dbReference type="Proteomes" id="UP001149163">
    <property type="component" value="Unassembled WGS sequence"/>
</dbReference>
<dbReference type="EMBL" id="JAPQKN010000002">
    <property type="protein sequence ID" value="KAJ5168425.1"/>
    <property type="molecule type" value="Genomic_DNA"/>
</dbReference>
<dbReference type="Pfam" id="PF11937">
    <property type="entry name" value="DUF3455"/>
    <property type="match status" value="1"/>
</dbReference>
<evidence type="ECO:0008006" key="4">
    <source>
        <dbReference type="Google" id="ProtNLM"/>
    </source>
</evidence>
<comment type="caution">
    <text evidence="2">The sequence shown here is derived from an EMBL/GenBank/DDBJ whole genome shotgun (WGS) entry which is preliminary data.</text>
</comment>
<keyword evidence="3" id="KW-1185">Reference proteome</keyword>
<proteinExistence type="predicted"/>
<dbReference type="OrthoDB" id="1859733at2759"/>
<feature type="signal peptide" evidence="1">
    <location>
        <begin position="1"/>
        <end position="18"/>
    </location>
</feature>
<name>A0A9W9I8C0_9EURO</name>
<evidence type="ECO:0000256" key="1">
    <source>
        <dbReference type="SAM" id="SignalP"/>
    </source>
</evidence>
<accession>A0A9W9I8C0</accession>
<evidence type="ECO:0000313" key="3">
    <source>
        <dbReference type="Proteomes" id="UP001149163"/>
    </source>
</evidence>
<dbReference type="GeneID" id="81425320"/>
<dbReference type="RefSeq" id="XP_056544886.1">
    <property type="nucleotide sequence ID" value="XM_056686144.1"/>
</dbReference>
<dbReference type="PANTHER" id="PTHR35567">
    <property type="entry name" value="MALATE DEHYDROGENASE (AFU_ORTHOLOGUE AFUA_2G13800)"/>
    <property type="match status" value="1"/>
</dbReference>
<evidence type="ECO:0000313" key="2">
    <source>
        <dbReference type="EMBL" id="KAJ5168425.1"/>
    </source>
</evidence>
<feature type="chain" id="PRO_5040901983" description="Malate dehydrogenase" evidence="1">
    <location>
        <begin position="19"/>
        <end position="256"/>
    </location>
</feature>
<reference evidence="2" key="2">
    <citation type="journal article" date="2023" name="IMA Fungus">
        <title>Comparative genomic study of the Penicillium genus elucidates a diverse pangenome and 15 lateral gene transfer events.</title>
        <authorList>
            <person name="Petersen C."/>
            <person name="Sorensen T."/>
            <person name="Nielsen M.R."/>
            <person name="Sondergaard T.E."/>
            <person name="Sorensen J.L."/>
            <person name="Fitzpatrick D.A."/>
            <person name="Frisvad J.C."/>
            <person name="Nielsen K.L."/>
        </authorList>
    </citation>
    <scope>NUCLEOTIDE SEQUENCE</scope>
    <source>
        <strain evidence="2">IBT 26290</strain>
    </source>
</reference>
<organism evidence="2 3">
    <name type="scientific">Penicillium canariense</name>
    <dbReference type="NCBI Taxonomy" id="189055"/>
    <lineage>
        <taxon>Eukaryota</taxon>
        <taxon>Fungi</taxon>
        <taxon>Dikarya</taxon>
        <taxon>Ascomycota</taxon>
        <taxon>Pezizomycotina</taxon>
        <taxon>Eurotiomycetes</taxon>
        <taxon>Eurotiomycetidae</taxon>
        <taxon>Eurotiales</taxon>
        <taxon>Aspergillaceae</taxon>
        <taxon>Penicillium</taxon>
    </lineage>
</organism>